<feature type="region of interest" description="Disordered" evidence="1">
    <location>
        <begin position="19"/>
        <end position="65"/>
    </location>
</feature>
<evidence type="ECO:0000313" key="2">
    <source>
        <dbReference type="EMBL" id="OIR01841.1"/>
    </source>
</evidence>
<comment type="caution">
    <text evidence="2">The sequence shown here is derived from an EMBL/GenBank/DDBJ whole genome shotgun (WGS) entry which is preliminary data.</text>
</comment>
<proteinExistence type="predicted"/>
<reference evidence="2" key="1">
    <citation type="submission" date="2016-10" db="EMBL/GenBank/DDBJ databases">
        <title>Sequence of Gallionella enrichment culture.</title>
        <authorList>
            <person name="Poehlein A."/>
            <person name="Muehling M."/>
            <person name="Daniel R."/>
        </authorList>
    </citation>
    <scope>NUCLEOTIDE SEQUENCE</scope>
</reference>
<dbReference type="AlphaFoldDB" id="A0A1J5S0C5"/>
<gene>
    <name evidence="2" type="ORF">GALL_161430</name>
</gene>
<accession>A0A1J5S0C5</accession>
<evidence type="ECO:0000256" key="1">
    <source>
        <dbReference type="SAM" id="MobiDB-lite"/>
    </source>
</evidence>
<protein>
    <submittedName>
        <fullName evidence="2">Uncharacterized protein</fullName>
    </submittedName>
</protein>
<name>A0A1J5S0C5_9ZZZZ</name>
<organism evidence="2">
    <name type="scientific">mine drainage metagenome</name>
    <dbReference type="NCBI Taxonomy" id="410659"/>
    <lineage>
        <taxon>unclassified sequences</taxon>
        <taxon>metagenomes</taxon>
        <taxon>ecological metagenomes</taxon>
    </lineage>
</organism>
<sequence length="65" mass="6709">MHSSMECDELQPQMLIDVECGDLAPPLTGGPDRPLRGAEVSDSETSGRESGLASESGVGPPHSTS</sequence>
<dbReference type="EMBL" id="MLJW01000080">
    <property type="protein sequence ID" value="OIR01841.1"/>
    <property type="molecule type" value="Genomic_DNA"/>
</dbReference>